<dbReference type="InterPro" id="IPR050367">
    <property type="entry name" value="APC_superfamily"/>
</dbReference>
<evidence type="ECO:0000256" key="5">
    <source>
        <dbReference type="ARBA" id="ARBA00023136"/>
    </source>
</evidence>
<comment type="subcellular location">
    <subcellularLocation>
        <location evidence="1">Cell membrane</location>
        <topology evidence="1">Multi-pass membrane protein</topology>
    </subcellularLocation>
</comment>
<feature type="transmembrane region" description="Helical" evidence="7">
    <location>
        <begin position="383"/>
        <end position="410"/>
    </location>
</feature>
<feature type="transmembrane region" description="Helical" evidence="7">
    <location>
        <begin position="347"/>
        <end position="371"/>
    </location>
</feature>
<accession>A0ABT9N859</accession>
<feature type="transmembrane region" description="Helical" evidence="7">
    <location>
        <begin position="273"/>
        <end position="298"/>
    </location>
</feature>
<feature type="transmembrane region" description="Helical" evidence="7">
    <location>
        <begin position="174"/>
        <end position="196"/>
    </location>
</feature>
<protein>
    <submittedName>
        <fullName evidence="8">Amino acid efflux transporter</fullName>
    </submittedName>
</protein>
<feature type="transmembrane region" description="Helical" evidence="7">
    <location>
        <begin position="38"/>
        <end position="60"/>
    </location>
</feature>
<evidence type="ECO:0000256" key="3">
    <source>
        <dbReference type="ARBA" id="ARBA00022692"/>
    </source>
</evidence>
<evidence type="ECO:0000256" key="6">
    <source>
        <dbReference type="SAM" id="MobiDB-lite"/>
    </source>
</evidence>
<evidence type="ECO:0000256" key="7">
    <source>
        <dbReference type="SAM" id="Phobius"/>
    </source>
</evidence>
<dbReference type="PANTHER" id="PTHR42770">
    <property type="entry name" value="AMINO ACID TRANSPORTER-RELATED"/>
    <property type="match status" value="1"/>
</dbReference>
<dbReference type="InterPro" id="IPR002293">
    <property type="entry name" value="AA/rel_permease1"/>
</dbReference>
<comment type="caution">
    <text evidence="8">The sequence shown here is derived from an EMBL/GenBank/DDBJ whole genome shotgun (WGS) entry which is preliminary data.</text>
</comment>
<gene>
    <name evidence="8" type="ORF">J2S43_008398</name>
</gene>
<feature type="transmembrane region" description="Helical" evidence="7">
    <location>
        <begin position="12"/>
        <end position="32"/>
    </location>
</feature>
<evidence type="ECO:0000256" key="1">
    <source>
        <dbReference type="ARBA" id="ARBA00004651"/>
    </source>
</evidence>
<name>A0ABT9N859_9ACTN</name>
<proteinExistence type="predicted"/>
<feature type="transmembrane region" description="Helical" evidence="7">
    <location>
        <begin position="116"/>
        <end position="135"/>
    </location>
</feature>
<dbReference type="Pfam" id="PF13520">
    <property type="entry name" value="AA_permease_2"/>
    <property type="match status" value="1"/>
</dbReference>
<evidence type="ECO:0000256" key="2">
    <source>
        <dbReference type="ARBA" id="ARBA00022475"/>
    </source>
</evidence>
<dbReference type="PANTHER" id="PTHR42770:SF13">
    <property type="entry name" value="L-METHIONINE_BRANCHED-CHAIN AMINO ACID EXPORTER YJEH"/>
    <property type="match status" value="1"/>
</dbReference>
<dbReference type="EMBL" id="JAUSRA010000001">
    <property type="protein sequence ID" value="MDP9799886.1"/>
    <property type="molecule type" value="Genomic_DNA"/>
</dbReference>
<feature type="compositionally biased region" description="Low complexity" evidence="6">
    <location>
        <begin position="440"/>
        <end position="475"/>
    </location>
</feature>
<keyword evidence="2" id="KW-1003">Cell membrane</keyword>
<keyword evidence="4 7" id="KW-1133">Transmembrane helix</keyword>
<dbReference type="RefSeq" id="WP_306839030.1">
    <property type="nucleotide sequence ID" value="NZ_JAUSRA010000001.1"/>
</dbReference>
<sequence length="488" mass="48363">MKRLNVRYGTAILLGGVLGPGVLVLPQLGAAVAGPASILAWAALLLLSAPVAITFAVLGVRYPDGGGVAAFARRAFGDRTAAVVGIWFYGVIPLGTFAGALVGAEAAAAALGLGRGVALVTAVLLMAAAFAVNAAGLRTSGRVQMWLLTLLVGLLGTAIVTAAVHVRAAHFTPFAPHGAGGVAAAIGVLLFAFVGWEAASHLSADFAADEADEAGRRGRRVLMRSTQGALAIVGVLYLALAVVTVGVLGPRAAESGALGALLETGIGPAARPILAVAALLLSFGGINTYLAGAARLGAALARERVLPRWFARGGEPGAVPLRSLGLLAAMSAACAVPLLVLNLDLDFLLRVTAACLAAVTLVGAASAVRLLPPGRERRTATVGTALSAVALACCGPFLLAPALLAALTLAGSVGRGPRPQPPAPDSPAEHPPAEHPPAEHPAAANPAAANPAYLAPASGSAHPATAHATTPATVPRSPSPHAPQSATA</sequence>
<feature type="transmembrane region" description="Helical" evidence="7">
    <location>
        <begin position="229"/>
        <end position="253"/>
    </location>
</feature>
<feature type="region of interest" description="Disordered" evidence="6">
    <location>
        <begin position="415"/>
        <end position="488"/>
    </location>
</feature>
<dbReference type="Gene3D" id="1.20.1740.10">
    <property type="entry name" value="Amino acid/polyamine transporter I"/>
    <property type="match status" value="1"/>
</dbReference>
<dbReference type="PIRSF" id="PIRSF006060">
    <property type="entry name" value="AA_transporter"/>
    <property type="match status" value="1"/>
</dbReference>
<feature type="compositionally biased region" description="Basic and acidic residues" evidence="6">
    <location>
        <begin position="427"/>
        <end position="438"/>
    </location>
</feature>
<reference evidence="8 9" key="1">
    <citation type="submission" date="2023-07" db="EMBL/GenBank/DDBJ databases">
        <title>Sequencing the genomes of 1000 actinobacteria strains.</title>
        <authorList>
            <person name="Klenk H.-P."/>
        </authorList>
    </citation>
    <scope>NUCLEOTIDE SEQUENCE [LARGE SCALE GENOMIC DNA]</scope>
    <source>
        <strain evidence="8 9">DSM 44710</strain>
    </source>
</reference>
<keyword evidence="5 7" id="KW-0472">Membrane</keyword>
<organism evidence="8 9">
    <name type="scientific">Catenuloplanes nepalensis</name>
    <dbReference type="NCBI Taxonomy" id="587533"/>
    <lineage>
        <taxon>Bacteria</taxon>
        <taxon>Bacillati</taxon>
        <taxon>Actinomycetota</taxon>
        <taxon>Actinomycetes</taxon>
        <taxon>Micromonosporales</taxon>
        <taxon>Micromonosporaceae</taxon>
        <taxon>Catenuloplanes</taxon>
    </lineage>
</organism>
<evidence type="ECO:0000313" key="8">
    <source>
        <dbReference type="EMBL" id="MDP9799886.1"/>
    </source>
</evidence>
<keyword evidence="9" id="KW-1185">Reference proteome</keyword>
<evidence type="ECO:0000313" key="9">
    <source>
        <dbReference type="Proteomes" id="UP001240984"/>
    </source>
</evidence>
<evidence type="ECO:0000256" key="4">
    <source>
        <dbReference type="ARBA" id="ARBA00022989"/>
    </source>
</evidence>
<feature type="transmembrane region" description="Helical" evidence="7">
    <location>
        <begin position="319"/>
        <end position="341"/>
    </location>
</feature>
<keyword evidence="3 7" id="KW-0812">Transmembrane</keyword>
<feature type="transmembrane region" description="Helical" evidence="7">
    <location>
        <begin position="81"/>
        <end position="104"/>
    </location>
</feature>
<dbReference type="Proteomes" id="UP001240984">
    <property type="component" value="Unassembled WGS sequence"/>
</dbReference>
<feature type="transmembrane region" description="Helical" evidence="7">
    <location>
        <begin position="147"/>
        <end position="168"/>
    </location>
</feature>